<dbReference type="GO" id="GO:0010181">
    <property type="term" value="F:FMN binding"/>
    <property type="evidence" value="ECO:0007669"/>
    <property type="project" value="InterPro"/>
</dbReference>
<dbReference type="PROSITE" id="PS00201">
    <property type="entry name" value="FLAVODOXIN"/>
    <property type="match status" value="1"/>
</dbReference>
<dbReference type="Gene3D" id="3.40.50.360">
    <property type="match status" value="1"/>
</dbReference>
<dbReference type="AlphaFoldDB" id="E1R109"/>
<proteinExistence type="predicted"/>
<dbReference type="Proteomes" id="UP000002318">
    <property type="component" value="Chromosome"/>
</dbReference>
<dbReference type="STRING" id="573413.Spirs_1128"/>
<evidence type="ECO:0000313" key="4">
    <source>
        <dbReference type="Proteomes" id="UP000002318"/>
    </source>
</evidence>
<name>E1R109_SEDSS</name>
<evidence type="ECO:0000256" key="1">
    <source>
        <dbReference type="ARBA" id="ARBA00001917"/>
    </source>
</evidence>
<dbReference type="InterPro" id="IPR029039">
    <property type="entry name" value="Flavoprotein-like_sf"/>
</dbReference>
<dbReference type="OrthoDB" id="307208at2"/>
<protein>
    <submittedName>
        <fullName evidence="3">Flavodoxin family protein</fullName>
    </submittedName>
</protein>
<dbReference type="RefSeq" id="WP_013253722.1">
    <property type="nucleotide sequence ID" value="NC_014364.1"/>
</dbReference>
<sequence length="174" mass="18951">MDTTGGTGLIIYSSKTGNTRTLARGVVQGLGMRVKLAAIEENLDALSFSWVIIGFWVDRGDLDAKARSYVETLSGCKVGLIGTLGAYPDSPHAKDVENHVRDVISARNKYLGCFLCQGRIDPALTRKFEQLPPDHPHAMNEERRKRHTEAAFHPNDADIAAATAACAEMIKAAR</sequence>
<reference evidence="3 4" key="1">
    <citation type="journal article" date="2010" name="Stand. Genomic Sci.">
        <title>Complete genome sequence of Spirochaeta smaragdinae type strain (SEBR 4228).</title>
        <authorList>
            <person name="Mavromatis K."/>
            <person name="Yasawong M."/>
            <person name="Chertkov O."/>
            <person name="Lapidus A."/>
            <person name="Lucas S."/>
            <person name="Nolan M."/>
            <person name="Del Rio T.G."/>
            <person name="Tice H."/>
            <person name="Cheng J.F."/>
            <person name="Pitluck S."/>
            <person name="Liolios K."/>
            <person name="Ivanova N."/>
            <person name="Tapia R."/>
            <person name="Han C."/>
            <person name="Bruce D."/>
            <person name="Goodwin L."/>
            <person name="Pati A."/>
            <person name="Chen A."/>
            <person name="Palaniappan K."/>
            <person name="Land M."/>
            <person name="Hauser L."/>
            <person name="Chang Y.J."/>
            <person name="Jeffries C.D."/>
            <person name="Detter J.C."/>
            <person name="Rohde M."/>
            <person name="Brambilla E."/>
            <person name="Spring S."/>
            <person name="Goker M."/>
            <person name="Sikorski J."/>
            <person name="Woyke T."/>
            <person name="Bristow J."/>
            <person name="Eisen J.A."/>
            <person name="Markowitz V."/>
            <person name="Hugenholtz P."/>
            <person name="Klenk H.P."/>
            <person name="Kyrpides N.C."/>
        </authorList>
    </citation>
    <scope>NUCLEOTIDE SEQUENCE [LARGE SCALE GENOMIC DNA]</scope>
    <source>
        <strain evidence="4">DSM 11293 / JCM 15392 / SEBR 4228</strain>
    </source>
</reference>
<dbReference type="KEGG" id="ssm:Spirs_1128"/>
<dbReference type="EMBL" id="CP002116">
    <property type="protein sequence ID" value="ADK80258.1"/>
    <property type="molecule type" value="Genomic_DNA"/>
</dbReference>
<evidence type="ECO:0000313" key="3">
    <source>
        <dbReference type="EMBL" id="ADK80258.1"/>
    </source>
</evidence>
<dbReference type="SUPFAM" id="SSF52218">
    <property type="entry name" value="Flavoproteins"/>
    <property type="match status" value="1"/>
</dbReference>
<evidence type="ECO:0000259" key="2">
    <source>
        <dbReference type="Pfam" id="PF12641"/>
    </source>
</evidence>
<dbReference type="GO" id="GO:0009055">
    <property type="term" value="F:electron transfer activity"/>
    <property type="evidence" value="ECO:0007669"/>
    <property type="project" value="InterPro"/>
</dbReference>
<comment type="cofactor">
    <cofactor evidence="1">
        <name>FMN</name>
        <dbReference type="ChEBI" id="CHEBI:58210"/>
    </cofactor>
</comment>
<feature type="domain" description="Flavodoxin-like" evidence="2">
    <location>
        <begin position="9"/>
        <end position="165"/>
    </location>
</feature>
<gene>
    <name evidence="3" type="ordered locus">Spirs_1128</name>
</gene>
<dbReference type="Pfam" id="PF12641">
    <property type="entry name" value="Flavodoxin_3"/>
    <property type="match status" value="1"/>
</dbReference>
<accession>E1R109</accession>
<dbReference type="InterPro" id="IPR008254">
    <property type="entry name" value="Flavodoxin/NO_synth"/>
</dbReference>
<dbReference type="HOGENOM" id="CLU_098259_1_0_12"/>
<organism evidence="3 4">
    <name type="scientific">Sediminispirochaeta smaragdinae (strain DSM 11293 / JCM 15392 / SEBR 4228)</name>
    <name type="common">Spirochaeta smaragdinae</name>
    <dbReference type="NCBI Taxonomy" id="573413"/>
    <lineage>
        <taxon>Bacteria</taxon>
        <taxon>Pseudomonadati</taxon>
        <taxon>Spirochaetota</taxon>
        <taxon>Spirochaetia</taxon>
        <taxon>Spirochaetales</taxon>
        <taxon>Spirochaetaceae</taxon>
        <taxon>Sediminispirochaeta</taxon>
    </lineage>
</organism>
<dbReference type="eggNOG" id="COG0716">
    <property type="taxonomic scope" value="Bacteria"/>
</dbReference>
<keyword evidence="4" id="KW-1185">Reference proteome</keyword>
<dbReference type="InterPro" id="IPR001226">
    <property type="entry name" value="Flavodoxin_CS"/>
</dbReference>